<dbReference type="GO" id="GO:0004601">
    <property type="term" value="F:peroxidase activity"/>
    <property type="evidence" value="ECO:0007669"/>
    <property type="project" value="UniProtKB-KW"/>
</dbReference>
<dbReference type="InterPro" id="IPR000889">
    <property type="entry name" value="Glutathione_peroxidase"/>
</dbReference>
<gene>
    <name evidence="5" type="ORF">HBF26_01115</name>
</gene>
<dbReference type="EMBL" id="JAAQQR010000001">
    <property type="protein sequence ID" value="NID03469.1"/>
    <property type="molecule type" value="Genomic_DNA"/>
</dbReference>
<evidence type="ECO:0000256" key="2">
    <source>
        <dbReference type="ARBA" id="ARBA00022559"/>
    </source>
</evidence>
<name>A0ABX0PYL3_9GAMM</name>
<dbReference type="PROSITE" id="PS00460">
    <property type="entry name" value="GLUTATHIONE_PEROXID_1"/>
    <property type="match status" value="1"/>
</dbReference>
<dbReference type="InterPro" id="IPR029759">
    <property type="entry name" value="GPX_AS"/>
</dbReference>
<proteinExistence type="inferred from homology"/>
<dbReference type="Gene3D" id="3.40.30.10">
    <property type="entry name" value="Glutaredoxin"/>
    <property type="match status" value="1"/>
</dbReference>
<dbReference type="Proteomes" id="UP001429601">
    <property type="component" value="Unassembled WGS sequence"/>
</dbReference>
<dbReference type="SUPFAM" id="SSF52833">
    <property type="entry name" value="Thioredoxin-like"/>
    <property type="match status" value="1"/>
</dbReference>
<dbReference type="Pfam" id="PF00255">
    <property type="entry name" value="GSHPx"/>
    <property type="match status" value="1"/>
</dbReference>
<evidence type="ECO:0000313" key="5">
    <source>
        <dbReference type="EMBL" id="NID03469.1"/>
    </source>
</evidence>
<comment type="caution">
    <text evidence="5">The sequence shown here is derived from an EMBL/GenBank/DDBJ whole genome shotgun (WGS) entry which is preliminary data.</text>
</comment>
<evidence type="ECO:0000313" key="6">
    <source>
        <dbReference type="Proteomes" id="UP001429601"/>
    </source>
</evidence>
<evidence type="ECO:0000256" key="3">
    <source>
        <dbReference type="ARBA" id="ARBA00023002"/>
    </source>
</evidence>
<dbReference type="PRINTS" id="PR01011">
    <property type="entry name" value="GLUTPROXDASE"/>
</dbReference>
<organism evidence="5 6">
    <name type="scientific">Luteibacter jiangsuensis</name>
    <dbReference type="NCBI Taxonomy" id="637577"/>
    <lineage>
        <taxon>Bacteria</taxon>
        <taxon>Pseudomonadati</taxon>
        <taxon>Pseudomonadota</taxon>
        <taxon>Gammaproteobacteria</taxon>
        <taxon>Lysobacterales</taxon>
        <taxon>Rhodanobacteraceae</taxon>
        <taxon>Luteibacter</taxon>
    </lineage>
</organism>
<dbReference type="PIRSF" id="PIRSF000303">
    <property type="entry name" value="Glutathion_perox"/>
    <property type="match status" value="1"/>
</dbReference>
<dbReference type="PANTHER" id="PTHR11592">
    <property type="entry name" value="GLUTATHIONE PEROXIDASE"/>
    <property type="match status" value="1"/>
</dbReference>
<keyword evidence="2 4" id="KW-0575">Peroxidase</keyword>
<dbReference type="InterPro" id="IPR036249">
    <property type="entry name" value="Thioredoxin-like_sf"/>
</dbReference>
<keyword evidence="3 4" id="KW-0560">Oxidoreductase</keyword>
<dbReference type="RefSeq" id="WP_167122249.1">
    <property type="nucleotide sequence ID" value="NZ_JAAQQR010000001.1"/>
</dbReference>
<dbReference type="PANTHER" id="PTHR11592:SF78">
    <property type="entry name" value="GLUTATHIONE PEROXIDASE"/>
    <property type="match status" value="1"/>
</dbReference>
<protein>
    <recommendedName>
        <fullName evidence="4">Glutathione peroxidase</fullName>
    </recommendedName>
</protein>
<accession>A0ABX0PYL3</accession>
<evidence type="ECO:0000256" key="4">
    <source>
        <dbReference type="RuleBase" id="RU000499"/>
    </source>
</evidence>
<keyword evidence="6" id="KW-1185">Reference proteome</keyword>
<reference evidence="5 6" key="1">
    <citation type="journal article" date="2011" name="Curr. Microbiol.">
        <title>Luteibacter jiangsuensis sp. nov.: a methamidophos-degrading bacterium isolated from a methamidophos-manufacturing factory.</title>
        <authorList>
            <person name="Wang L."/>
            <person name="Wang G.L."/>
            <person name="Li S.P."/>
            <person name="Jiang J.D."/>
        </authorList>
    </citation>
    <scope>NUCLEOTIDE SEQUENCE [LARGE SCALE GENOMIC DNA]</scope>
    <source>
        <strain evidence="5 6">CGMCC 1.10133</strain>
    </source>
</reference>
<dbReference type="CDD" id="cd00340">
    <property type="entry name" value="GSH_Peroxidase"/>
    <property type="match status" value="1"/>
</dbReference>
<comment type="similarity">
    <text evidence="1 4">Belongs to the glutathione peroxidase family.</text>
</comment>
<dbReference type="PROSITE" id="PS51355">
    <property type="entry name" value="GLUTATHIONE_PEROXID_3"/>
    <property type="match status" value="1"/>
</dbReference>
<evidence type="ECO:0000256" key="1">
    <source>
        <dbReference type="ARBA" id="ARBA00006926"/>
    </source>
</evidence>
<sequence length="161" mass="18016">MASIYDFSARDIDGKERSLAEFRGKALLVVNVASKCGFTPQYEGLEALHKEWHAKGFEVLGFPCDQFGHQEPGDEAEIRNFCSLNYGVTFPMFAKIDVNGDNAHPLYRWLKSEKKGLLGTEGVKWNFTKFLIDREGNVVARYAPTDTPAKIEKDLPAVLGT</sequence>